<dbReference type="Proteomes" id="UP001204621">
    <property type="component" value="Unassembled WGS sequence"/>
</dbReference>
<proteinExistence type="predicted"/>
<comment type="caution">
    <text evidence="1">The sequence shown here is derived from an EMBL/GenBank/DDBJ whole genome shotgun (WGS) entry which is preliminary data.</text>
</comment>
<dbReference type="EMBL" id="JANUGU010000002">
    <property type="protein sequence ID" value="MCS0658135.1"/>
    <property type="molecule type" value="Genomic_DNA"/>
</dbReference>
<organism evidence="1 2">
    <name type="scientific">Massilia terrae</name>
    <dbReference type="NCBI Taxonomy" id="1811224"/>
    <lineage>
        <taxon>Bacteria</taxon>
        <taxon>Pseudomonadati</taxon>
        <taxon>Pseudomonadota</taxon>
        <taxon>Betaproteobacteria</taxon>
        <taxon>Burkholderiales</taxon>
        <taxon>Oxalobacteraceae</taxon>
        <taxon>Telluria group</taxon>
        <taxon>Massilia</taxon>
    </lineage>
</organism>
<dbReference type="SUPFAM" id="SSF51197">
    <property type="entry name" value="Clavaminate synthase-like"/>
    <property type="match status" value="1"/>
</dbReference>
<keyword evidence="2" id="KW-1185">Reference proteome</keyword>
<sequence>MTSLPVLKTNVRPHPLTRAIAIVQEKIRNPVVRRKIAWLTTLHRRRHVGTGGAALRELFDRGVTHFPGFIDAERTARLVKDLSSLPCFDPWNRKAGEFSFDVPPEGTHVGQIRLAPTLESLHELAMDDRIVDLATGYFNAKPYLDSIQAWWSYSGNETPQEAENFHRDNDGIRFLKFFIYMTDVGEANGPHVFVEGSPRSPVLTQLGRLGDAQVEEAFGKEKILVMIGKAGDAFLEDTFGIHKGQLPREGCRLLVQFRYATAETQFRSPVVVVRPNPKKSSITSLVSK</sequence>
<dbReference type="RefSeq" id="WP_258811323.1">
    <property type="nucleotide sequence ID" value="NZ_JANUGU010000002.1"/>
</dbReference>
<evidence type="ECO:0000313" key="2">
    <source>
        <dbReference type="Proteomes" id="UP001204621"/>
    </source>
</evidence>
<evidence type="ECO:0008006" key="3">
    <source>
        <dbReference type="Google" id="ProtNLM"/>
    </source>
</evidence>
<dbReference type="Gene3D" id="2.60.120.620">
    <property type="entry name" value="q2cbj1_9rhob like domain"/>
    <property type="match status" value="1"/>
</dbReference>
<reference evidence="1 2" key="1">
    <citation type="submission" date="2022-08" db="EMBL/GenBank/DDBJ databases">
        <title>Reclassification of Massilia species as members of the genera Telluria, Duganella, Pseudoduganella, Mokoshia gen. nov. and Zemynaea gen. nov. using orthogonal and non-orthogonal genome-based approaches.</title>
        <authorList>
            <person name="Bowman J.P."/>
        </authorList>
    </citation>
    <scope>NUCLEOTIDE SEQUENCE [LARGE SCALE GENOMIC DNA]</scope>
    <source>
        <strain evidence="1 2">JCM 31606</strain>
    </source>
</reference>
<evidence type="ECO:0000313" key="1">
    <source>
        <dbReference type="EMBL" id="MCS0658135.1"/>
    </source>
</evidence>
<protein>
    <recommendedName>
        <fullName evidence="3">Phytanoyl-CoA dioxygenase</fullName>
    </recommendedName>
</protein>
<gene>
    <name evidence="1" type="ORF">NX778_08670</name>
</gene>
<accession>A0ABT2CWF7</accession>
<name>A0ABT2CWF7_9BURK</name>